<keyword evidence="2" id="KW-1185">Reference proteome</keyword>
<protein>
    <submittedName>
        <fullName evidence="1">Uncharacterized protein</fullName>
    </submittedName>
</protein>
<gene>
    <name evidence="1" type="ordered locus">RB13051</name>
</gene>
<dbReference type="EnsemblBacteria" id="CAD77913">
    <property type="protein sequence ID" value="CAD77913"/>
    <property type="gene ID" value="RB13051"/>
</dbReference>
<dbReference type="STRING" id="243090.RB13051"/>
<proteinExistence type="predicted"/>
<name>Q7UHQ7_RHOBA</name>
<dbReference type="EMBL" id="BX294156">
    <property type="protein sequence ID" value="CAD77913.1"/>
    <property type="molecule type" value="Genomic_DNA"/>
</dbReference>
<evidence type="ECO:0000313" key="2">
    <source>
        <dbReference type="Proteomes" id="UP000001025"/>
    </source>
</evidence>
<dbReference type="Proteomes" id="UP000001025">
    <property type="component" value="Chromosome"/>
</dbReference>
<sequence length="67" mass="7485">MAKWSDQRRLLPSTMTTTDSFVKLNIENFGISTYLSDTILRYHIGPSSRIGRSPLLSALPSVLGCNR</sequence>
<dbReference type="InParanoid" id="Q7UHQ7"/>
<organism evidence="1 2">
    <name type="scientific">Rhodopirellula baltica (strain DSM 10527 / NCIMB 13988 / SH1)</name>
    <dbReference type="NCBI Taxonomy" id="243090"/>
    <lineage>
        <taxon>Bacteria</taxon>
        <taxon>Pseudomonadati</taxon>
        <taxon>Planctomycetota</taxon>
        <taxon>Planctomycetia</taxon>
        <taxon>Pirellulales</taxon>
        <taxon>Pirellulaceae</taxon>
        <taxon>Rhodopirellula</taxon>
    </lineage>
</organism>
<reference evidence="1 2" key="1">
    <citation type="journal article" date="2003" name="Proc. Natl. Acad. Sci. U.S.A.">
        <title>Complete genome sequence of the marine planctomycete Pirellula sp. strain 1.</title>
        <authorList>
            <person name="Gloeckner F.O."/>
            <person name="Kube M."/>
            <person name="Bauer M."/>
            <person name="Teeling H."/>
            <person name="Lombardot T."/>
            <person name="Ludwig W."/>
            <person name="Gade D."/>
            <person name="Beck A."/>
            <person name="Borzym K."/>
            <person name="Heitmann K."/>
            <person name="Rabus R."/>
            <person name="Schlesner H."/>
            <person name="Amann R."/>
            <person name="Reinhardt R."/>
        </authorList>
    </citation>
    <scope>NUCLEOTIDE SEQUENCE [LARGE SCALE GENOMIC DNA]</scope>
    <source>
        <strain evidence="2">DSM 10527 / NCIMB 13988 / SH1</strain>
    </source>
</reference>
<dbReference type="AlphaFoldDB" id="Q7UHQ7"/>
<dbReference type="HOGENOM" id="CLU_2809579_0_0_0"/>
<evidence type="ECO:0000313" key="1">
    <source>
        <dbReference type="EMBL" id="CAD77913.1"/>
    </source>
</evidence>
<dbReference type="KEGG" id="rba:RB13051"/>
<accession>Q7UHQ7</accession>